<comment type="caution">
    <text evidence="2">The sequence shown here is derived from an EMBL/GenBank/DDBJ whole genome shotgun (WGS) entry which is preliminary data.</text>
</comment>
<gene>
    <name evidence="2" type="ORF">OIU77_011770</name>
</gene>
<dbReference type="Proteomes" id="UP001141253">
    <property type="component" value="Chromosome 8"/>
</dbReference>
<accession>A0ABQ9A1D2</accession>
<dbReference type="InterPro" id="IPR036392">
    <property type="entry name" value="PLAT/LH2_dom_sf"/>
</dbReference>
<reference evidence="2" key="1">
    <citation type="submission" date="2022-10" db="EMBL/GenBank/DDBJ databases">
        <authorList>
            <person name="Hyden B.L."/>
            <person name="Feng K."/>
            <person name="Yates T."/>
            <person name="Jawdy S."/>
            <person name="Smart L.B."/>
            <person name="Muchero W."/>
        </authorList>
    </citation>
    <scope>NUCLEOTIDE SEQUENCE</scope>
    <source>
        <tissue evidence="2">Shoot tip</tissue>
    </source>
</reference>
<dbReference type="Gene3D" id="2.60.60.20">
    <property type="entry name" value="PLAT/LH2 domain"/>
    <property type="match status" value="1"/>
</dbReference>
<protein>
    <recommendedName>
        <fullName evidence="1">PLAT domain-containing protein</fullName>
    </recommendedName>
</protein>
<keyword evidence="3" id="KW-1185">Reference proteome</keyword>
<sequence>MPSLLTSPHSKNLGYFSCRAFSMGFCPVSEMMQKVMEMFCKQPKTKAEGNNVEGRRKIKGTVVLMKKNVLDFTDIKASFLDRVHELLGKGVSMQLVSAVHQDPDGLRGKLGKVAYLEKWVTTITPLTAGRDSVHSYS</sequence>
<dbReference type="SUPFAM" id="SSF49723">
    <property type="entry name" value="Lipase/lipooxygenase domain (PLAT/LH2 domain)"/>
    <property type="match status" value="1"/>
</dbReference>
<proteinExistence type="predicted"/>
<evidence type="ECO:0000259" key="1">
    <source>
        <dbReference type="SMART" id="SM00308"/>
    </source>
</evidence>
<dbReference type="EMBL" id="JAPFFI010000023">
    <property type="protein sequence ID" value="KAJ6321756.1"/>
    <property type="molecule type" value="Genomic_DNA"/>
</dbReference>
<feature type="domain" description="PLAT" evidence="1">
    <location>
        <begin position="56"/>
        <end position="136"/>
    </location>
</feature>
<reference evidence="2" key="2">
    <citation type="journal article" date="2023" name="Int. J. Mol. Sci.">
        <title>De Novo Assembly and Annotation of 11 Diverse Shrub Willow (Salix) Genomes Reveals Novel Gene Organization in Sex-Linked Regions.</title>
        <authorList>
            <person name="Hyden B."/>
            <person name="Feng K."/>
            <person name="Yates T.B."/>
            <person name="Jawdy S."/>
            <person name="Cereghino C."/>
            <person name="Smart L.B."/>
            <person name="Muchero W."/>
        </authorList>
    </citation>
    <scope>NUCLEOTIDE SEQUENCE</scope>
    <source>
        <tissue evidence="2">Shoot tip</tissue>
    </source>
</reference>
<evidence type="ECO:0000313" key="3">
    <source>
        <dbReference type="Proteomes" id="UP001141253"/>
    </source>
</evidence>
<evidence type="ECO:0000313" key="2">
    <source>
        <dbReference type="EMBL" id="KAJ6321756.1"/>
    </source>
</evidence>
<dbReference type="InterPro" id="IPR001024">
    <property type="entry name" value="PLAT/LH2_dom"/>
</dbReference>
<organism evidence="2 3">
    <name type="scientific">Salix suchowensis</name>
    <dbReference type="NCBI Taxonomy" id="1278906"/>
    <lineage>
        <taxon>Eukaryota</taxon>
        <taxon>Viridiplantae</taxon>
        <taxon>Streptophyta</taxon>
        <taxon>Embryophyta</taxon>
        <taxon>Tracheophyta</taxon>
        <taxon>Spermatophyta</taxon>
        <taxon>Magnoliopsida</taxon>
        <taxon>eudicotyledons</taxon>
        <taxon>Gunneridae</taxon>
        <taxon>Pentapetalae</taxon>
        <taxon>rosids</taxon>
        <taxon>fabids</taxon>
        <taxon>Malpighiales</taxon>
        <taxon>Salicaceae</taxon>
        <taxon>Saliceae</taxon>
        <taxon>Salix</taxon>
    </lineage>
</organism>
<dbReference type="SMART" id="SM00308">
    <property type="entry name" value="LH2"/>
    <property type="match status" value="1"/>
</dbReference>
<name>A0ABQ9A1D2_9ROSI</name>